<keyword evidence="2" id="KW-0378">Hydrolase</keyword>
<dbReference type="EMBL" id="LXSL01000013">
    <property type="protein sequence ID" value="OAM30036.1"/>
    <property type="molecule type" value="Genomic_DNA"/>
</dbReference>
<dbReference type="Proteomes" id="UP000077885">
    <property type="component" value="Unassembled WGS sequence"/>
</dbReference>
<dbReference type="PANTHER" id="PTHR30023:SF0">
    <property type="entry name" value="PENICILLIN-SENSITIVE CARBOXYPEPTIDASE A"/>
    <property type="match status" value="1"/>
</dbReference>
<dbReference type="GO" id="GO:0000270">
    <property type="term" value="P:peptidoglycan metabolic process"/>
    <property type="evidence" value="ECO:0007669"/>
    <property type="project" value="TreeGrafter"/>
</dbReference>
<sequence>MPEKFTRIPRPSIGRLLVTLLFSCFFQVAFALDFGRIQPDEAAVYVQDLDSGEILLAHRADVSMNPASTMKLVTTFAALRALGGNFRWQTEWRSNAPIANGALQGDLYWVGSGDPGFDQPDLLAMQRQLTGQGILSLNGKVVLDRQVWGSAGSADGFENDAEESFVVPPDPHMIAYKVLWATASRNEAGQPAFLLNPPLYGIPTDTSQVVETTGRCGKLSNHVSAKLENNVLVFRGRLPAACIGEKMFLNVFDAQRFAEESFRGQWLAQGLGGLYGFGRGNAPPNSRILAAHYSKPLGEILTDMNKHSNNLIARSVFLTLGHQERGPHSVHNAEAAVRRQLVAAGLDDEALVLENGSGLSRRERLTARFLGSMLFQAYRSPFRDSFIHTLPIAGTDGTLRGRFRQLGRSLRMKTGTLRNVRALAGYWLPPSGRKLAVVVIINSHRSGGYLPDMDALVRRIVHDADELDGAAPVQPAPAQ</sequence>
<reference evidence="4" key="1">
    <citation type="submission" date="2016-05" db="EMBL/GenBank/DDBJ databases">
        <title>Draft genome of Corynebacterium afermentans subsp. afermentans LCDC 88199T.</title>
        <authorList>
            <person name="Bernier A.-M."/>
            <person name="Bernard K."/>
        </authorList>
    </citation>
    <scope>NUCLEOTIDE SEQUENCE [LARGE SCALE GENOMIC DNA]</scope>
    <source>
        <strain evidence="4">NML02-A-017</strain>
    </source>
</reference>
<comment type="similarity">
    <text evidence="1">Belongs to the peptidase S13 family.</text>
</comment>
<dbReference type="Pfam" id="PF02113">
    <property type="entry name" value="Peptidase_S13"/>
    <property type="match status" value="1"/>
</dbReference>
<dbReference type="PRINTS" id="PR00922">
    <property type="entry name" value="DADACBPTASE3"/>
</dbReference>
<evidence type="ECO:0000313" key="3">
    <source>
        <dbReference type="EMBL" id="OAM30036.1"/>
    </source>
</evidence>
<dbReference type="InterPro" id="IPR012338">
    <property type="entry name" value="Beta-lactam/transpept-like"/>
</dbReference>
<keyword evidence="4" id="KW-1185">Reference proteome</keyword>
<dbReference type="GO" id="GO:0004185">
    <property type="term" value="F:serine-type carboxypeptidase activity"/>
    <property type="evidence" value="ECO:0007669"/>
    <property type="project" value="InterPro"/>
</dbReference>
<gene>
    <name evidence="3" type="ORF">A7P95_03175</name>
</gene>
<keyword evidence="3" id="KW-0645">Protease</keyword>
<dbReference type="InterPro" id="IPR000667">
    <property type="entry name" value="Peptidase_S13"/>
</dbReference>
<evidence type="ECO:0000256" key="1">
    <source>
        <dbReference type="ARBA" id="ARBA00006096"/>
    </source>
</evidence>
<dbReference type="RefSeq" id="WP_067591027.1">
    <property type="nucleotide sequence ID" value="NZ_LXSL01000013.1"/>
</dbReference>
<accession>A0A1A9RYJ0</accession>
<dbReference type="STRING" id="1795827.A7P95_03175"/>
<organism evidence="3 4">
    <name type="scientific">Eikenella longinqua</name>
    <dbReference type="NCBI Taxonomy" id="1795827"/>
    <lineage>
        <taxon>Bacteria</taxon>
        <taxon>Pseudomonadati</taxon>
        <taxon>Pseudomonadota</taxon>
        <taxon>Betaproteobacteria</taxon>
        <taxon>Neisseriales</taxon>
        <taxon>Neisseriaceae</taxon>
        <taxon>Eikenella</taxon>
    </lineage>
</organism>
<dbReference type="Gene3D" id="3.40.710.10">
    <property type="entry name" value="DD-peptidase/beta-lactamase superfamily"/>
    <property type="match status" value="2"/>
</dbReference>
<proteinExistence type="inferred from homology"/>
<dbReference type="GO" id="GO:0006508">
    <property type="term" value="P:proteolysis"/>
    <property type="evidence" value="ECO:0007669"/>
    <property type="project" value="InterPro"/>
</dbReference>
<dbReference type="AlphaFoldDB" id="A0A1A9RYJ0"/>
<keyword evidence="3" id="KW-0121">Carboxypeptidase</keyword>
<name>A0A1A9RYJ0_9NEIS</name>
<evidence type="ECO:0000313" key="4">
    <source>
        <dbReference type="Proteomes" id="UP000077885"/>
    </source>
</evidence>
<dbReference type="SUPFAM" id="SSF56601">
    <property type="entry name" value="beta-lactamase/transpeptidase-like"/>
    <property type="match status" value="1"/>
</dbReference>
<dbReference type="Gene3D" id="3.50.80.20">
    <property type="entry name" value="D-Ala-D-Ala carboxypeptidase C, peptidase S13"/>
    <property type="match status" value="1"/>
</dbReference>
<dbReference type="OrthoDB" id="9802627at2"/>
<protein>
    <submittedName>
        <fullName evidence="3">D-alanyl-D-alanine carboxypeptidase/D-alanyl-D-alanine-endopeptidase</fullName>
    </submittedName>
</protein>
<evidence type="ECO:0000256" key="2">
    <source>
        <dbReference type="ARBA" id="ARBA00022801"/>
    </source>
</evidence>
<dbReference type="PANTHER" id="PTHR30023">
    <property type="entry name" value="D-ALANYL-D-ALANINE CARBOXYPEPTIDASE"/>
    <property type="match status" value="1"/>
</dbReference>
<dbReference type="NCBIfam" id="TIGR00666">
    <property type="entry name" value="PBP4"/>
    <property type="match status" value="1"/>
</dbReference>
<comment type="caution">
    <text evidence="3">The sequence shown here is derived from an EMBL/GenBank/DDBJ whole genome shotgun (WGS) entry which is preliminary data.</text>
</comment>